<dbReference type="Gramene" id="OE9A078119T1">
    <property type="protein sequence ID" value="OE9A078119C1"/>
    <property type="gene ID" value="OE9A078119"/>
</dbReference>
<dbReference type="GO" id="GO:0006355">
    <property type="term" value="P:regulation of DNA-templated transcription"/>
    <property type="evidence" value="ECO:0007669"/>
    <property type="project" value="InterPro"/>
</dbReference>
<dbReference type="Pfam" id="PF04504">
    <property type="entry name" value="GeBP-like_DBD"/>
    <property type="match status" value="1"/>
</dbReference>
<proteinExistence type="inferred from homology"/>
<dbReference type="PANTHER" id="PTHR31662:SF33">
    <property type="entry name" value="DNA-BINDING STOREKEEPER PROTEIN TRANSCRIPTIONAL REGULATOR-LIKE PROTEIN"/>
    <property type="match status" value="1"/>
</dbReference>
<dbReference type="AlphaFoldDB" id="A0A8S0TNE4"/>
<organism evidence="4 5">
    <name type="scientific">Olea europaea subsp. europaea</name>
    <dbReference type="NCBI Taxonomy" id="158383"/>
    <lineage>
        <taxon>Eukaryota</taxon>
        <taxon>Viridiplantae</taxon>
        <taxon>Streptophyta</taxon>
        <taxon>Embryophyta</taxon>
        <taxon>Tracheophyta</taxon>
        <taxon>Spermatophyta</taxon>
        <taxon>Magnoliopsida</taxon>
        <taxon>eudicotyledons</taxon>
        <taxon>Gunneridae</taxon>
        <taxon>Pentapetalae</taxon>
        <taxon>asterids</taxon>
        <taxon>lamiids</taxon>
        <taxon>Lamiales</taxon>
        <taxon>Oleaceae</taxon>
        <taxon>Oleeae</taxon>
        <taxon>Olea</taxon>
    </lineage>
</organism>
<dbReference type="PANTHER" id="PTHR31662">
    <property type="entry name" value="BNAANNG10740D PROTEIN-RELATED"/>
    <property type="match status" value="1"/>
</dbReference>
<feature type="region of interest" description="Disordered" evidence="2">
    <location>
        <begin position="1"/>
        <end position="53"/>
    </location>
</feature>
<evidence type="ECO:0000313" key="4">
    <source>
        <dbReference type="EMBL" id="CAA3007510.1"/>
    </source>
</evidence>
<feature type="compositionally biased region" description="Basic and acidic residues" evidence="2">
    <location>
        <begin position="10"/>
        <end position="19"/>
    </location>
</feature>
<reference evidence="4 5" key="1">
    <citation type="submission" date="2019-12" db="EMBL/GenBank/DDBJ databases">
        <authorList>
            <person name="Alioto T."/>
            <person name="Alioto T."/>
            <person name="Gomez Garrido J."/>
        </authorList>
    </citation>
    <scope>NUCLEOTIDE SEQUENCE [LARGE SCALE GENOMIC DNA]</scope>
</reference>
<accession>A0A8S0TNE4</accession>
<evidence type="ECO:0000256" key="2">
    <source>
        <dbReference type="SAM" id="MobiDB-lite"/>
    </source>
</evidence>
<dbReference type="InterPro" id="IPR053932">
    <property type="entry name" value="GeBP-like_DBD"/>
</dbReference>
<keyword evidence="5" id="KW-1185">Reference proteome</keyword>
<comment type="similarity">
    <text evidence="1">Belongs to the GeBP family.</text>
</comment>
<dbReference type="GO" id="GO:0005634">
    <property type="term" value="C:nucleus"/>
    <property type="evidence" value="ECO:0007669"/>
    <property type="project" value="TreeGrafter"/>
</dbReference>
<comment type="caution">
    <text evidence="4">The sequence shown here is derived from an EMBL/GenBank/DDBJ whole genome shotgun (WGS) entry which is preliminary data.</text>
</comment>
<sequence>MFSNDEEGEISQRDSKESVEEGSSSHSKSKEEGKTNQDASSKQQNGSSSDVDSLQQNELIEKKSHFFFCQIFTDEDVITLLQGLIDFKSKHWDESKTEFHLLKDKLHMEFTKLQVTEKLRRLKQKFFGNFNRKKWAPLEFSNAYESTVFKLSEKLWRNEGLENKKNEKSLKQERVGTEEKEQNVEKEILEDEVNLESNYPLLPQSFQMNIGGIISSDMLKKNWTMMGSDKAQHIEAEWRKLMIQELELVLKVLKG</sequence>
<evidence type="ECO:0000259" key="3">
    <source>
        <dbReference type="Pfam" id="PF04504"/>
    </source>
</evidence>
<evidence type="ECO:0000256" key="1">
    <source>
        <dbReference type="ARBA" id="ARBA00010820"/>
    </source>
</evidence>
<evidence type="ECO:0000313" key="5">
    <source>
        <dbReference type="Proteomes" id="UP000594638"/>
    </source>
</evidence>
<feature type="compositionally biased region" description="Polar residues" evidence="2">
    <location>
        <begin position="36"/>
        <end position="53"/>
    </location>
</feature>
<dbReference type="OrthoDB" id="914287at2759"/>
<dbReference type="EMBL" id="CACTIH010007276">
    <property type="protein sequence ID" value="CAA3007510.1"/>
    <property type="molecule type" value="Genomic_DNA"/>
</dbReference>
<dbReference type="Proteomes" id="UP000594638">
    <property type="component" value="Unassembled WGS sequence"/>
</dbReference>
<dbReference type="InterPro" id="IPR007592">
    <property type="entry name" value="GEBP"/>
</dbReference>
<name>A0A8S0TNE4_OLEEU</name>
<protein>
    <submittedName>
        <fullName evidence="4">STOREKEEPER -like</fullName>
    </submittedName>
</protein>
<feature type="domain" description="Glabrous enhancer-binding protein-like DBD" evidence="3">
    <location>
        <begin position="70"/>
        <end position="156"/>
    </location>
</feature>
<gene>
    <name evidence="4" type="ORF">OLEA9_A078119</name>
</gene>